<feature type="compositionally biased region" description="Basic and acidic residues" evidence="1">
    <location>
        <begin position="129"/>
        <end position="166"/>
    </location>
</feature>
<dbReference type="PANTHER" id="PTHR34189:SF4">
    <property type="entry name" value="TRANSMEMBRANE PROTEIN"/>
    <property type="match status" value="1"/>
</dbReference>
<keyword evidence="2" id="KW-1133">Transmembrane helix</keyword>
<evidence type="ECO:0000313" key="4">
    <source>
        <dbReference type="Proteomes" id="UP001188597"/>
    </source>
</evidence>
<accession>A0AA88WSK4</accession>
<sequence>MYRSVSTNKVADDYYRNNNYYDSSPKVSPALRALSLEADELPLYETFSDAAKKERARLKFAENAIHLIPLVLLLCAFVLWFFSNPDVDVSVKGDSIAARIDGFSIEGDVDIHDTDQTGTLPGLELGDLDSARQDDEDHKDSISEKKQHDQLPFERRSRRNPDEGDLARIHGEIAKAVMAGGDLRRNLRGFVVMRNNLRRNPRGSALIEIAEAISPESMARLPKQ</sequence>
<feature type="transmembrane region" description="Helical" evidence="2">
    <location>
        <begin position="63"/>
        <end position="82"/>
    </location>
</feature>
<keyword evidence="2" id="KW-0472">Membrane</keyword>
<keyword evidence="2" id="KW-0812">Transmembrane</keyword>
<evidence type="ECO:0000256" key="1">
    <source>
        <dbReference type="SAM" id="MobiDB-lite"/>
    </source>
</evidence>
<proteinExistence type="predicted"/>
<dbReference type="Proteomes" id="UP001188597">
    <property type="component" value="Unassembled WGS sequence"/>
</dbReference>
<keyword evidence="4" id="KW-1185">Reference proteome</keyword>
<dbReference type="AlphaFoldDB" id="A0AA88WSK4"/>
<dbReference type="EMBL" id="JAVXUP010000241">
    <property type="protein sequence ID" value="KAK3033221.1"/>
    <property type="molecule type" value="Genomic_DNA"/>
</dbReference>
<reference evidence="3" key="1">
    <citation type="submission" date="2022-12" db="EMBL/GenBank/DDBJ databases">
        <title>Draft genome assemblies for two species of Escallonia (Escalloniales).</title>
        <authorList>
            <person name="Chanderbali A."/>
            <person name="Dervinis C."/>
            <person name="Anghel I."/>
            <person name="Soltis D."/>
            <person name="Soltis P."/>
            <person name="Zapata F."/>
        </authorList>
    </citation>
    <scope>NUCLEOTIDE SEQUENCE</scope>
    <source>
        <strain evidence="3">UCBG64.0493</strain>
        <tissue evidence="3">Leaf</tissue>
    </source>
</reference>
<evidence type="ECO:0000256" key="2">
    <source>
        <dbReference type="SAM" id="Phobius"/>
    </source>
</evidence>
<name>A0AA88WSK4_9ASTE</name>
<organism evidence="3 4">
    <name type="scientific">Escallonia herrerae</name>
    <dbReference type="NCBI Taxonomy" id="1293975"/>
    <lineage>
        <taxon>Eukaryota</taxon>
        <taxon>Viridiplantae</taxon>
        <taxon>Streptophyta</taxon>
        <taxon>Embryophyta</taxon>
        <taxon>Tracheophyta</taxon>
        <taxon>Spermatophyta</taxon>
        <taxon>Magnoliopsida</taxon>
        <taxon>eudicotyledons</taxon>
        <taxon>Gunneridae</taxon>
        <taxon>Pentapetalae</taxon>
        <taxon>asterids</taxon>
        <taxon>campanulids</taxon>
        <taxon>Escalloniales</taxon>
        <taxon>Escalloniaceae</taxon>
        <taxon>Escallonia</taxon>
    </lineage>
</organism>
<comment type="caution">
    <text evidence="3">The sequence shown here is derived from an EMBL/GenBank/DDBJ whole genome shotgun (WGS) entry which is preliminary data.</text>
</comment>
<dbReference type="PANTHER" id="PTHR34189">
    <property type="entry name" value="TRANSMEMBRANE PROTEIN"/>
    <property type="match status" value="1"/>
</dbReference>
<protein>
    <submittedName>
        <fullName evidence="3">Uncharacterized protein</fullName>
    </submittedName>
</protein>
<evidence type="ECO:0000313" key="3">
    <source>
        <dbReference type="EMBL" id="KAK3033221.1"/>
    </source>
</evidence>
<gene>
    <name evidence="3" type="ORF">RJ639_033101</name>
</gene>
<feature type="region of interest" description="Disordered" evidence="1">
    <location>
        <begin position="111"/>
        <end position="166"/>
    </location>
</feature>